<dbReference type="GO" id="GO:0016740">
    <property type="term" value="F:transferase activity"/>
    <property type="evidence" value="ECO:0007669"/>
    <property type="project" value="UniProtKB-KW"/>
</dbReference>
<dbReference type="InterPro" id="IPR029044">
    <property type="entry name" value="Nucleotide-diphossugar_trans"/>
</dbReference>
<organism evidence="2 3">
    <name type="scientific">Thalassotalea piscium</name>
    <dbReference type="NCBI Taxonomy" id="1230533"/>
    <lineage>
        <taxon>Bacteria</taxon>
        <taxon>Pseudomonadati</taxon>
        <taxon>Pseudomonadota</taxon>
        <taxon>Gammaproteobacteria</taxon>
        <taxon>Alteromonadales</taxon>
        <taxon>Colwelliaceae</taxon>
        <taxon>Thalassotalea</taxon>
    </lineage>
</organism>
<accession>A0A7X0NGA0</accession>
<dbReference type="PANTHER" id="PTHR43685">
    <property type="entry name" value="GLYCOSYLTRANSFERASE"/>
    <property type="match status" value="1"/>
</dbReference>
<name>A0A7X0NGA0_9GAMM</name>
<dbReference type="AlphaFoldDB" id="A0A7X0NGA0"/>
<dbReference type="EMBL" id="JACHHU010000007">
    <property type="protein sequence ID" value="MBB6542751.1"/>
    <property type="molecule type" value="Genomic_DNA"/>
</dbReference>
<dbReference type="InterPro" id="IPR050834">
    <property type="entry name" value="Glycosyltransf_2"/>
</dbReference>
<evidence type="ECO:0000259" key="1">
    <source>
        <dbReference type="Pfam" id="PF00535"/>
    </source>
</evidence>
<dbReference type="Gene3D" id="3.90.550.10">
    <property type="entry name" value="Spore Coat Polysaccharide Biosynthesis Protein SpsA, Chain A"/>
    <property type="match status" value="1"/>
</dbReference>
<dbReference type="RefSeq" id="WP_184423562.1">
    <property type="nucleotide sequence ID" value="NZ_AP027362.1"/>
</dbReference>
<protein>
    <submittedName>
        <fullName evidence="2">Glycosyltransferase involved in cell wall biosynthesis</fullName>
    </submittedName>
</protein>
<dbReference type="Proteomes" id="UP000537141">
    <property type="component" value="Unassembled WGS sequence"/>
</dbReference>
<dbReference type="InterPro" id="IPR001173">
    <property type="entry name" value="Glyco_trans_2-like"/>
</dbReference>
<dbReference type="SUPFAM" id="SSF53448">
    <property type="entry name" value="Nucleotide-diphospho-sugar transferases"/>
    <property type="match status" value="1"/>
</dbReference>
<gene>
    <name evidence="2" type="ORF">HNQ55_001251</name>
</gene>
<keyword evidence="3" id="KW-1185">Reference proteome</keyword>
<evidence type="ECO:0000313" key="2">
    <source>
        <dbReference type="EMBL" id="MBB6542751.1"/>
    </source>
</evidence>
<keyword evidence="2" id="KW-0808">Transferase</keyword>
<sequence length="290" mass="33177">MDNTPLVSVYISTHNRSQLLLRALNSVFNQSYKNIEIIVGDDGSTDNTFNEIKPYIDSNRIRYVKNKTPKGACSVRNLAINIAEGEYITGLDDDDEFLPTRIEELVTHFTGSGYSCVTASICERTPAGDISRNFDAGEVSLDNLLHYDVLGNQVLTRTSYLKAIGGFDETMPAFQDYDTWVRLVDKFGNGFKLKNCSYILYSNHGGERISENNTKRIAGYKIFMDKHHNKMNKRHLDSMKLLELRLTNSPYSLLSFIKLTHRGNVFSSLAYFINTNLFWLKNIFYRVRTK</sequence>
<dbReference type="CDD" id="cd00761">
    <property type="entry name" value="Glyco_tranf_GTA_type"/>
    <property type="match status" value="1"/>
</dbReference>
<feature type="domain" description="Glycosyltransferase 2-like" evidence="1">
    <location>
        <begin position="8"/>
        <end position="122"/>
    </location>
</feature>
<proteinExistence type="predicted"/>
<dbReference type="PANTHER" id="PTHR43685:SF2">
    <property type="entry name" value="GLYCOSYLTRANSFERASE 2-LIKE DOMAIN-CONTAINING PROTEIN"/>
    <property type="match status" value="1"/>
</dbReference>
<comment type="caution">
    <text evidence="2">The sequence shown here is derived from an EMBL/GenBank/DDBJ whole genome shotgun (WGS) entry which is preliminary data.</text>
</comment>
<reference evidence="2 3" key="1">
    <citation type="submission" date="2020-08" db="EMBL/GenBank/DDBJ databases">
        <title>Genomic Encyclopedia of Type Strains, Phase IV (KMG-IV): sequencing the most valuable type-strain genomes for metagenomic binning, comparative biology and taxonomic classification.</title>
        <authorList>
            <person name="Goeker M."/>
        </authorList>
    </citation>
    <scope>NUCLEOTIDE SEQUENCE [LARGE SCALE GENOMIC DNA]</scope>
    <source>
        <strain evidence="2 3">DSM 26287</strain>
    </source>
</reference>
<dbReference type="Pfam" id="PF00535">
    <property type="entry name" value="Glycos_transf_2"/>
    <property type="match status" value="1"/>
</dbReference>
<evidence type="ECO:0000313" key="3">
    <source>
        <dbReference type="Proteomes" id="UP000537141"/>
    </source>
</evidence>